<dbReference type="OrthoDB" id="3865600at2"/>
<evidence type="ECO:0000256" key="12">
    <source>
        <dbReference type="PROSITE-ProRule" id="PRU00409"/>
    </source>
</evidence>
<evidence type="ECO:0000256" key="4">
    <source>
        <dbReference type="ARBA" id="ARBA00022723"/>
    </source>
</evidence>
<dbReference type="KEGG" id="rmm:ROSMUCSMR3_00392"/>
<comment type="cofactor">
    <cofactor evidence="2">
        <name>Mg(2+)</name>
        <dbReference type="ChEBI" id="CHEBI:18420"/>
    </cofactor>
</comment>
<keyword evidence="6 12" id="KW-0067">ATP-binding</keyword>
<evidence type="ECO:0000256" key="9">
    <source>
        <dbReference type="ARBA" id="ARBA00023211"/>
    </source>
</evidence>
<dbReference type="GO" id="GO:0009432">
    <property type="term" value="P:SOS response"/>
    <property type="evidence" value="ECO:0007669"/>
    <property type="project" value="TreeGrafter"/>
</dbReference>
<evidence type="ECO:0000313" key="15">
    <source>
        <dbReference type="Proteomes" id="UP000192273"/>
    </source>
</evidence>
<dbReference type="Pfam" id="PF08443">
    <property type="entry name" value="RimK"/>
    <property type="match status" value="1"/>
</dbReference>
<keyword evidence="7" id="KW-0460">Magnesium</keyword>
<evidence type="ECO:0000256" key="5">
    <source>
        <dbReference type="ARBA" id="ARBA00022741"/>
    </source>
</evidence>
<keyword evidence="8" id="KW-0648">Protein biosynthesis</keyword>
<evidence type="ECO:0000259" key="13">
    <source>
        <dbReference type="PROSITE" id="PS50975"/>
    </source>
</evidence>
<dbReference type="GO" id="GO:0046872">
    <property type="term" value="F:metal ion binding"/>
    <property type="evidence" value="ECO:0007669"/>
    <property type="project" value="UniProtKB-KW"/>
</dbReference>
<dbReference type="InterPro" id="IPR013815">
    <property type="entry name" value="ATP_grasp_subdomain_1"/>
</dbReference>
<name>A0A1V0RJE8_9RHOB</name>
<dbReference type="EMBL" id="CP020474">
    <property type="protein sequence ID" value="ARE81897.1"/>
    <property type="molecule type" value="Genomic_DNA"/>
</dbReference>
<gene>
    <name evidence="14" type="primary">rimK</name>
    <name evidence="14" type="ORF">ROSMUCSMR3_00392</name>
</gene>
<dbReference type="SUPFAM" id="SSF56059">
    <property type="entry name" value="Glutathione synthetase ATP-binding domain-like"/>
    <property type="match status" value="1"/>
</dbReference>
<dbReference type="InterPro" id="IPR004666">
    <property type="entry name" value="Rp_bS6_RimK/Lys_biosynth_LsyX"/>
</dbReference>
<reference evidence="14 15" key="1">
    <citation type="submission" date="2017-03" db="EMBL/GenBank/DDBJ databases">
        <title>Genome Sequence of Roseovarius mucosus strain SMR3 Isolated from a culture of the Diatom Skeletonema marinoi.</title>
        <authorList>
            <person name="Topel M."/>
            <person name="Pinder M."/>
            <person name="Johansson O.N."/>
            <person name="Kourtchenko O."/>
            <person name="Godhe A."/>
            <person name="Clarke A.K."/>
        </authorList>
    </citation>
    <scope>NUCLEOTIDE SEQUENCE [LARGE SCALE GENOMIC DNA]</scope>
    <source>
        <strain evidence="14 15">SMR3</strain>
    </source>
</reference>
<dbReference type="Gene3D" id="3.30.1490.20">
    <property type="entry name" value="ATP-grasp fold, A domain"/>
    <property type="match status" value="1"/>
</dbReference>
<dbReference type="InterPro" id="IPR021109">
    <property type="entry name" value="Peptidase_aspartic_dom_sf"/>
</dbReference>
<keyword evidence="3 14" id="KW-0436">Ligase</keyword>
<dbReference type="AlphaFoldDB" id="A0A1V0RJE8"/>
<dbReference type="GO" id="GO:0005737">
    <property type="term" value="C:cytoplasm"/>
    <property type="evidence" value="ECO:0007669"/>
    <property type="project" value="TreeGrafter"/>
</dbReference>
<evidence type="ECO:0000256" key="2">
    <source>
        <dbReference type="ARBA" id="ARBA00001946"/>
    </source>
</evidence>
<protein>
    <recommendedName>
        <fullName evidence="11">Probable alpha-L-glutamate ligase</fullName>
    </recommendedName>
</protein>
<dbReference type="Pfam" id="PF18030">
    <property type="entry name" value="Rimk_N"/>
    <property type="match status" value="1"/>
</dbReference>
<evidence type="ECO:0000256" key="7">
    <source>
        <dbReference type="ARBA" id="ARBA00022842"/>
    </source>
</evidence>
<evidence type="ECO:0000313" key="14">
    <source>
        <dbReference type="EMBL" id="ARE81897.1"/>
    </source>
</evidence>
<dbReference type="GO" id="GO:0018169">
    <property type="term" value="F:ribosomal S6-glutamic acid ligase activity"/>
    <property type="evidence" value="ECO:0007669"/>
    <property type="project" value="TreeGrafter"/>
</dbReference>
<dbReference type="PANTHER" id="PTHR21621:SF7">
    <property type="entry name" value="RIBOSOMAL PROTEIN BS6--L-GLUTAMATE LIGASE"/>
    <property type="match status" value="1"/>
</dbReference>
<evidence type="ECO:0000256" key="1">
    <source>
        <dbReference type="ARBA" id="ARBA00001936"/>
    </source>
</evidence>
<dbReference type="GO" id="GO:0005840">
    <property type="term" value="C:ribosome"/>
    <property type="evidence" value="ECO:0007669"/>
    <property type="project" value="UniProtKB-KW"/>
</dbReference>
<dbReference type="Proteomes" id="UP000192273">
    <property type="component" value="Chromosome"/>
</dbReference>
<dbReference type="NCBIfam" id="TIGR00768">
    <property type="entry name" value="rimK_fam"/>
    <property type="match status" value="1"/>
</dbReference>
<sequence>MTDTPDSPQPLQFGWEEWVSLPDLGVPAIKAKVDTGARTSALHAFDIETFGPASRPKVRFTVHPIPGRDDLIIPCSAPIIDRRDVTSSNGERELRYVIASKLSVGGDTWPIEITLTNRSSMTSRMLLGRQALKDHISIVATDRFLQPELSYDVYHTARVRTAQPKRALRIAVLSREDNYSTRRIVEEGEARGHTVEVIDTTRCYMAINALAPEVHYDGKRLPRYDAVIPRIGASITAYGAAVIRQFETIGTFCVNPSAGIISSRDKLYAHQLMARAQVGMPNTAFAASPKDTGNLMGLVGTAPLIVKLLESTQGKGVVLAETKKAAESVIDAFRGLKANFLVQDFVKEAAGEDIRCLVVGGKVVASMKRTGAEGDFRSNLHRGGTAKTIRITKAERDTAIRAARVFDLNMAGVDLLRSDSGPKVLEVNSSPGFEGIEGASGKNITGALYEMIETRVRPVPVRRRKSGTD</sequence>
<dbReference type="FunFam" id="3.30.1490.20:FF:000005">
    <property type="entry name" value="Probable alpha-L-glutamate ligase 1"/>
    <property type="match status" value="1"/>
</dbReference>
<accession>A0A1V0RJE8</accession>
<evidence type="ECO:0000256" key="8">
    <source>
        <dbReference type="ARBA" id="ARBA00022917"/>
    </source>
</evidence>
<dbReference type="InterPro" id="IPR041107">
    <property type="entry name" value="Rimk_N"/>
</dbReference>
<evidence type="ECO:0000256" key="3">
    <source>
        <dbReference type="ARBA" id="ARBA00022598"/>
    </source>
</evidence>
<dbReference type="GO" id="GO:0006412">
    <property type="term" value="P:translation"/>
    <property type="evidence" value="ECO:0007669"/>
    <property type="project" value="UniProtKB-KW"/>
</dbReference>
<dbReference type="Gene3D" id="3.40.50.20">
    <property type="match status" value="1"/>
</dbReference>
<dbReference type="PROSITE" id="PS50975">
    <property type="entry name" value="ATP_GRASP"/>
    <property type="match status" value="1"/>
</dbReference>
<keyword evidence="15" id="KW-1185">Reference proteome</keyword>
<comment type="cofactor">
    <cofactor evidence="1">
        <name>Mn(2+)</name>
        <dbReference type="ChEBI" id="CHEBI:29035"/>
    </cofactor>
</comment>
<dbReference type="InterPro" id="IPR013651">
    <property type="entry name" value="ATP-grasp_RimK-type"/>
</dbReference>
<evidence type="ECO:0000256" key="11">
    <source>
        <dbReference type="ARBA" id="ARBA00072141"/>
    </source>
</evidence>
<proteinExistence type="inferred from homology"/>
<feature type="domain" description="ATP-grasp" evidence="13">
    <location>
        <begin position="270"/>
        <end position="453"/>
    </location>
</feature>
<dbReference type="GO" id="GO:0005524">
    <property type="term" value="F:ATP binding"/>
    <property type="evidence" value="ECO:0007669"/>
    <property type="project" value="UniProtKB-UniRule"/>
</dbReference>
<dbReference type="Gene3D" id="2.40.70.10">
    <property type="entry name" value="Acid Proteases"/>
    <property type="match status" value="1"/>
</dbReference>
<dbReference type="PANTHER" id="PTHR21621">
    <property type="entry name" value="RIBOSOMAL PROTEIN S6 MODIFICATION PROTEIN"/>
    <property type="match status" value="1"/>
</dbReference>
<dbReference type="SUPFAM" id="SSF50630">
    <property type="entry name" value="Acid proteases"/>
    <property type="match status" value="1"/>
</dbReference>
<evidence type="ECO:0000256" key="10">
    <source>
        <dbReference type="ARBA" id="ARBA00061239"/>
    </source>
</evidence>
<keyword evidence="5 12" id="KW-0547">Nucleotide-binding</keyword>
<dbReference type="Pfam" id="PF05618">
    <property type="entry name" value="Zn_protease"/>
    <property type="match status" value="1"/>
</dbReference>
<dbReference type="InterPro" id="IPR008503">
    <property type="entry name" value="Asp_endopeptidase"/>
</dbReference>
<organism evidence="14 15">
    <name type="scientific">Roseovarius mucosus</name>
    <dbReference type="NCBI Taxonomy" id="215743"/>
    <lineage>
        <taxon>Bacteria</taxon>
        <taxon>Pseudomonadati</taxon>
        <taxon>Pseudomonadota</taxon>
        <taxon>Alphaproteobacteria</taxon>
        <taxon>Rhodobacterales</taxon>
        <taxon>Roseobacteraceae</taxon>
        <taxon>Roseovarius</taxon>
    </lineage>
</organism>
<dbReference type="RefSeq" id="WP_081506273.1">
    <property type="nucleotide sequence ID" value="NZ_CP020474.1"/>
</dbReference>
<keyword evidence="4" id="KW-0479">Metal-binding</keyword>
<keyword evidence="9" id="KW-0464">Manganese</keyword>
<dbReference type="Gene3D" id="3.30.470.20">
    <property type="entry name" value="ATP-grasp fold, B domain"/>
    <property type="match status" value="1"/>
</dbReference>
<dbReference type="NCBIfam" id="NF007764">
    <property type="entry name" value="PRK10446.1"/>
    <property type="match status" value="1"/>
</dbReference>
<keyword evidence="14" id="KW-0687">Ribonucleoprotein</keyword>
<dbReference type="InterPro" id="IPR011761">
    <property type="entry name" value="ATP-grasp"/>
</dbReference>
<keyword evidence="14" id="KW-0689">Ribosomal protein</keyword>
<evidence type="ECO:0000256" key="6">
    <source>
        <dbReference type="ARBA" id="ARBA00022840"/>
    </source>
</evidence>
<comment type="similarity">
    <text evidence="10">In the C-terminal section; belongs to the RimK family.</text>
</comment>